<evidence type="ECO:0000256" key="1">
    <source>
        <dbReference type="SAM" id="MobiDB-lite"/>
    </source>
</evidence>
<gene>
    <name evidence="2" type="ORF">MDA_GLEAN10021500</name>
</gene>
<dbReference type="EMBL" id="KB108645">
    <property type="protein sequence ID" value="ELK28996.1"/>
    <property type="molecule type" value="Genomic_DNA"/>
</dbReference>
<keyword evidence="3" id="KW-1185">Reference proteome</keyword>
<sequence>MNGPDWERSTRAPGLNLRRQQWHENRNSLAAHSRQLDSATAPGALGPTHHCCRQ</sequence>
<protein>
    <submittedName>
        <fullName evidence="2">Uncharacterized protein</fullName>
    </submittedName>
</protein>
<accession>L5LSF6</accession>
<evidence type="ECO:0000313" key="3">
    <source>
        <dbReference type="Proteomes" id="UP000010556"/>
    </source>
</evidence>
<proteinExistence type="predicted"/>
<reference evidence="3" key="1">
    <citation type="journal article" date="2013" name="Science">
        <title>Comparative analysis of bat genomes provides insight into the evolution of flight and immunity.</title>
        <authorList>
            <person name="Zhang G."/>
            <person name="Cowled C."/>
            <person name="Shi Z."/>
            <person name="Huang Z."/>
            <person name="Bishop-Lilly K.A."/>
            <person name="Fang X."/>
            <person name="Wynne J.W."/>
            <person name="Xiong Z."/>
            <person name="Baker M.L."/>
            <person name="Zhao W."/>
            <person name="Tachedjian M."/>
            <person name="Zhu Y."/>
            <person name="Zhou P."/>
            <person name="Jiang X."/>
            <person name="Ng J."/>
            <person name="Yang L."/>
            <person name="Wu L."/>
            <person name="Xiao J."/>
            <person name="Feng Y."/>
            <person name="Chen Y."/>
            <person name="Sun X."/>
            <person name="Zhang Y."/>
            <person name="Marsh G.A."/>
            <person name="Crameri G."/>
            <person name="Broder C.C."/>
            <person name="Frey K.G."/>
            <person name="Wang L.F."/>
            <person name="Wang J."/>
        </authorList>
    </citation>
    <scope>NUCLEOTIDE SEQUENCE [LARGE SCALE GENOMIC DNA]</scope>
</reference>
<name>L5LSF6_MYODS</name>
<evidence type="ECO:0000313" key="2">
    <source>
        <dbReference type="EMBL" id="ELK28996.1"/>
    </source>
</evidence>
<dbReference type="Proteomes" id="UP000010556">
    <property type="component" value="Unassembled WGS sequence"/>
</dbReference>
<organism evidence="2 3">
    <name type="scientific">Myotis davidii</name>
    <name type="common">David's myotis</name>
    <dbReference type="NCBI Taxonomy" id="225400"/>
    <lineage>
        <taxon>Eukaryota</taxon>
        <taxon>Metazoa</taxon>
        <taxon>Chordata</taxon>
        <taxon>Craniata</taxon>
        <taxon>Vertebrata</taxon>
        <taxon>Euteleostomi</taxon>
        <taxon>Mammalia</taxon>
        <taxon>Eutheria</taxon>
        <taxon>Laurasiatheria</taxon>
        <taxon>Chiroptera</taxon>
        <taxon>Yangochiroptera</taxon>
        <taxon>Vespertilionidae</taxon>
        <taxon>Myotis</taxon>
    </lineage>
</organism>
<feature type="region of interest" description="Disordered" evidence="1">
    <location>
        <begin position="27"/>
        <end position="54"/>
    </location>
</feature>
<dbReference type="AlphaFoldDB" id="L5LSF6"/>